<gene>
    <name evidence="6" type="ORF">EDD58_10675</name>
</gene>
<dbReference type="SUPFAM" id="SSF56281">
    <property type="entry name" value="Metallo-hydrolase/oxidoreductase"/>
    <property type="match status" value="1"/>
</dbReference>
<protein>
    <submittedName>
        <fullName evidence="6">Glyoxylase-like metal-dependent hydrolase (Beta-lactamase superfamily II)</fullName>
    </submittedName>
</protein>
<comment type="cofactor">
    <cofactor evidence="1">
        <name>Zn(2+)</name>
        <dbReference type="ChEBI" id="CHEBI:29105"/>
    </cofactor>
</comment>
<evidence type="ECO:0000256" key="1">
    <source>
        <dbReference type="ARBA" id="ARBA00001947"/>
    </source>
</evidence>
<dbReference type="OrthoDB" id="9802248at2"/>
<dbReference type="Gene3D" id="3.60.15.10">
    <property type="entry name" value="Ribonuclease Z/Hydroxyacylglutathione hydrolase-like"/>
    <property type="match status" value="1"/>
</dbReference>
<dbReference type="Proteomes" id="UP000294937">
    <property type="component" value="Unassembled WGS sequence"/>
</dbReference>
<organism evidence="6 7">
    <name type="scientific">Hazenella coriacea</name>
    <dbReference type="NCBI Taxonomy" id="1179467"/>
    <lineage>
        <taxon>Bacteria</taxon>
        <taxon>Bacillati</taxon>
        <taxon>Bacillota</taxon>
        <taxon>Bacilli</taxon>
        <taxon>Bacillales</taxon>
        <taxon>Thermoactinomycetaceae</taxon>
        <taxon>Hazenella</taxon>
    </lineage>
</organism>
<accession>A0A4R3L335</accession>
<dbReference type="PANTHER" id="PTHR46233:SF3">
    <property type="entry name" value="HYDROXYACYLGLUTATHIONE HYDROLASE GLOC"/>
    <property type="match status" value="1"/>
</dbReference>
<dbReference type="PANTHER" id="PTHR46233">
    <property type="entry name" value="HYDROXYACYLGLUTATHIONE HYDROLASE GLOC"/>
    <property type="match status" value="1"/>
</dbReference>
<comment type="caution">
    <text evidence="6">The sequence shown here is derived from an EMBL/GenBank/DDBJ whole genome shotgun (WGS) entry which is preliminary data.</text>
</comment>
<evidence type="ECO:0000313" key="6">
    <source>
        <dbReference type="EMBL" id="TCS93642.1"/>
    </source>
</evidence>
<reference evidence="6 7" key="1">
    <citation type="submission" date="2019-03" db="EMBL/GenBank/DDBJ databases">
        <title>Genomic Encyclopedia of Type Strains, Phase IV (KMG-IV): sequencing the most valuable type-strain genomes for metagenomic binning, comparative biology and taxonomic classification.</title>
        <authorList>
            <person name="Goeker M."/>
        </authorList>
    </citation>
    <scope>NUCLEOTIDE SEQUENCE [LARGE SCALE GENOMIC DNA]</scope>
    <source>
        <strain evidence="6 7">DSM 45707</strain>
    </source>
</reference>
<dbReference type="CDD" id="cd16275">
    <property type="entry name" value="BaeB-like_MBL-fold"/>
    <property type="match status" value="1"/>
</dbReference>
<dbReference type="Pfam" id="PF00753">
    <property type="entry name" value="Lactamase_B"/>
    <property type="match status" value="1"/>
</dbReference>
<dbReference type="AlphaFoldDB" id="A0A4R3L335"/>
<evidence type="ECO:0000256" key="2">
    <source>
        <dbReference type="ARBA" id="ARBA00022723"/>
    </source>
</evidence>
<dbReference type="InterPro" id="IPR051453">
    <property type="entry name" value="MBL_Glyoxalase_II"/>
</dbReference>
<dbReference type="InterPro" id="IPR036866">
    <property type="entry name" value="RibonucZ/Hydroxyglut_hydro"/>
</dbReference>
<keyword evidence="7" id="KW-1185">Reference proteome</keyword>
<dbReference type="EMBL" id="SMAG01000006">
    <property type="protein sequence ID" value="TCS93642.1"/>
    <property type="molecule type" value="Genomic_DNA"/>
</dbReference>
<name>A0A4R3L335_9BACL</name>
<dbReference type="RefSeq" id="WP_131925532.1">
    <property type="nucleotide sequence ID" value="NZ_SMAG01000006.1"/>
</dbReference>
<dbReference type="GO" id="GO:0016787">
    <property type="term" value="F:hydrolase activity"/>
    <property type="evidence" value="ECO:0007669"/>
    <property type="project" value="UniProtKB-KW"/>
</dbReference>
<dbReference type="GO" id="GO:0046872">
    <property type="term" value="F:metal ion binding"/>
    <property type="evidence" value="ECO:0007669"/>
    <property type="project" value="UniProtKB-KW"/>
</dbReference>
<proteinExistence type="predicted"/>
<keyword evidence="2" id="KW-0479">Metal-binding</keyword>
<keyword evidence="3 6" id="KW-0378">Hydrolase</keyword>
<evidence type="ECO:0000313" key="7">
    <source>
        <dbReference type="Proteomes" id="UP000294937"/>
    </source>
</evidence>
<feature type="domain" description="Metallo-beta-lactamase" evidence="5">
    <location>
        <begin position="18"/>
        <end position="181"/>
    </location>
</feature>
<dbReference type="InterPro" id="IPR001279">
    <property type="entry name" value="Metallo-B-lactamas"/>
</dbReference>
<evidence type="ECO:0000259" key="5">
    <source>
        <dbReference type="SMART" id="SM00849"/>
    </source>
</evidence>
<dbReference type="SMART" id="SM00849">
    <property type="entry name" value="Lactamase_B"/>
    <property type="match status" value="1"/>
</dbReference>
<evidence type="ECO:0000256" key="3">
    <source>
        <dbReference type="ARBA" id="ARBA00022801"/>
    </source>
</evidence>
<keyword evidence="4" id="KW-0862">Zinc</keyword>
<evidence type="ECO:0000256" key="4">
    <source>
        <dbReference type="ARBA" id="ARBA00022833"/>
    </source>
</evidence>
<sequence>MGNGYEVHQMKTSFHMWTNFSYVVVDPITKSAFVVDPAWELSKITSKLYELNVDLVAILLTHSHYDHVNLVDPLVKKYNPNVYMSKSEIDYYQFKCRNLNAINDKEIIQVGNIEIECLLTPGHTVGGMCYLLSDSIFTGDTIFIEGCGICTGDGGSVVDMFESIQKVKSLVSPYVRVYPGHSYGKVPGQTLECLRKENIYFQLDKKEYFISFRMRKNQKGIFDFK</sequence>